<reference evidence="3" key="1">
    <citation type="submission" date="2017-02" db="UniProtKB">
        <authorList>
            <consortium name="WormBaseParasite"/>
        </authorList>
    </citation>
    <scope>IDENTIFICATION</scope>
</reference>
<dbReference type="STRING" id="60517.A0A0R3WG63"/>
<dbReference type="OrthoDB" id="10367715at2759"/>
<dbReference type="EMBL" id="UYRS01019602">
    <property type="protein sequence ID" value="VDK46132.1"/>
    <property type="molecule type" value="Genomic_DNA"/>
</dbReference>
<keyword evidence="2" id="KW-1185">Reference proteome</keyword>
<name>A0A0R3WG63_TAEAS</name>
<dbReference type="AlphaFoldDB" id="A0A0R3WG63"/>
<protein>
    <submittedName>
        <fullName evidence="3">Amino_oxidase domain-containing protein</fullName>
    </submittedName>
</protein>
<reference evidence="1 2" key="2">
    <citation type="submission" date="2018-11" db="EMBL/GenBank/DDBJ databases">
        <authorList>
            <consortium name="Pathogen Informatics"/>
        </authorList>
    </citation>
    <scope>NUCLEOTIDE SEQUENCE [LARGE SCALE GENOMIC DNA]</scope>
</reference>
<gene>
    <name evidence="1" type="ORF">TASK_LOCUS9857</name>
</gene>
<dbReference type="Proteomes" id="UP000282613">
    <property type="component" value="Unassembled WGS sequence"/>
</dbReference>
<sequence>MPVYVLNILSAAAPMEAEVAVCTRGEYQSHQRAREAALASGAKEQPLVGVRPRHRLLLRQITADDLSRLQNRNPSRGSSSLSCSSLPLGLHLIAPFDWGLQPSSYTAIDYRNVIFLGES</sequence>
<proteinExistence type="predicted"/>
<accession>A0A0R3WG63</accession>
<evidence type="ECO:0000313" key="1">
    <source>
        <dbReference type="EMBL" id="VDK46132.1"/>
    </source>
</evidence>
<evidence type="ECO:0000313" key="2">
    <source>
        <dbReference type="Proteomes" id="UP000282613"/>
    </source>
</evidence>
<dbReference type="WBParaSite" id="TASK_0000985601-mRNA-1">
    <property type="protein sequence ID" value="TASK_0000985601-mRNA-1"/>
    <property type="gene ID" value="TASK_0000985601"/>
</dbReference>
<organism evidence="3">
    <name type="scientific">Taenia asiatica</name>
    <name type="common">Asian tapeworm</name>
    <dbReference type="NCBI Taxonomy" id="60517"/>
    <lineage>
        <taxon>Eukaryota</taxon>
        <taxon>Metazoa</taxon>
        <taxon>Spiralia</taxon>
        <taxon>Lophotrochozoa</taxon>
        <taxon>Platyhelminthes</taxon>
        <taxon>Cestoda</taxon>
        <taxon>Eucestoda</taxon>
        <taxon>Cyclophyllidea</taxon>
        <taxon>Taeniidae</taxon>
        <taxon>Taenia</taxon>
    </lineage>
</organism>
<evidence type="ECO:0000313" key="3">
    <source>
        <dbReference type="WBParaSite" id="TASK_0000985601-mRNA-1"/>
    </source>
</evidence>